<keyword evidence="1" id="KW-0732">Signal</keyword>
<accession>A0A5N6X808</accession>
<protein>
    <recommendedName>
        <fullName evidence="4">Beta/gamma crystallin 'Greek key' domain-containing protein</fullName>
    </recommendedName>
</protein>
<evidence type="ECO:0008006" key="4">
    <source>
        <dbReference type="Google" id="ProtNLM"/>
    </source>
</evidence>
<organism evidence="2 3">
    <name type="scientific">Aspergillus sergii</name>
    <dbReference type="NCBI Taxonomy" id="1034303"/>
    <lineage>
        <taxon>Eukaryota</taxon>
        <taxon>Fungi</taxon>
        <taxon>Dikarya</taxon>
        <taxon>Ascomycota</taxon>
        <taxon>Pezizomycotina</taxon>
        <taxon>Eurotiomycetes</taxon>
        <taxon>Eurotiomycetidae</taxon>
        <taxon>Eurotiales</taxon>
        <taxon>Aspergillaceae</taxon>
        <taxon>Aspergillus</taxon>
        <taxon>Aspergillus subgen. Circumdati</taxon>
    </lineage>
</organism>
<dbReference type="EMBL" id="ML741779">
    <property type="protein sequence ID" value="KAE8329367.1"/>
    <property type="molecule type" value="Genomic_DNA"/>
</dbReference>
<feature type="signal peptide" evidence="1">
    <location>
        <begin position="1"/>
        <end position="19"/>
    </location>
</feature>
<reference evidence="3" key="1">
    <citation type="submission" date="2019-04" db="EMBL/GenBank/DDBJ databases">
        <title>Friends and foes A comparative genomics studyof 23 Aspergillus species from section Flavi.</title>
        <authorList>
            <consortium name="DOE Joint Genome Institute"/>
            <person name="Kjaerbolling I."/>
            <person name="Vesth T."/>
            <person name="Frisvad J.C."/>
            <person name="Nybo J.L."/>
            <person name="Theobald S."/>
            <person name="Kildgaard S."/>
            <person name="Isbrandt T."/>
            <person name="Kuo A."/>
            <person name="Sato A."/>
            <person name="Lyhne E.K."/>
            <person name="Kogle M.E."/>
            <person name="Wiebenga A."/>
            <person name="Kun R.S."/>
            <person name="Lubbers R.J."/>
            <person name="Makela M.R."/>
            <person name="Barry K."/>
            <person name="Chovatia M."/>
            <person name="Clum A."/>
            <person name="Daum C."/>
            <person name="Haridas S."/>
            <person name="He G."/>
            <person name="LaButti K."/>
            <person name="Lipzen A."/>
            <person name="Mondo S."/>
            <person name="Riley R."/>
            <person name="Salamov A."/>
            <person name="Simmons B.A."/>
            <person name="Magnuson J.K."/>
            <person name="Henrissat B."/>
            <person name="Mortensen U.H."/>
            <person name="Larsen T.O."/>
            <person name="Devries R.P."/>
            <person name="Grigoriev I.V."/>
            <person name="Machida M."/>
            <person name="Baker S.E."/>
            <person name="Andersen M.R."/>
        </authorList>
    </citation>
    <scope>NUCLEOTIDE SEQUENCE [LARGE SCALE GENOMIC DNA]</scope>
    <source>
        <strain evidence="3">CBS 130017</strain>
    </source>
</reference>
<evidence type="ECO:0000313" key="2">
    <source>
        <dbReference type="EMBL" id="KAE8329367.1"/>
    </source>
</evidence>
<evidence type="ECO:0000256" key="1">
    <source>
        <dbReference type="SAM" id="SignalP"/>
    </source>
</evidence>
<keyword evidence="3" id="KW-1185">Reference proteome</keyword>
<dbReference type="AlphaFoldDB" id="A0A5N6X808"/>
<name>A0A5N6X808_9EURO</name>
<evidence type="ECO:0000313" key="3">
    <source>
        <dbReference type="Proteomes" id="UP000325945"/>
    </source>
</evidence>
<dbReference type="Proteomes" id="UP000325945">
    <property type="component" value="Unassembled WGS sequence"/>
</dbReference>
<gene>
    <name evidence="2" type="ORF">BDV39DRAFT_203001</name>
</gene>
<feature type="chain" id="PRO_5024927597" description="Beta/gamma crystallin 'Greek key' domain-containing protein" evidence="1">
    <location>
        <begin position="20"/>
        <end position="106"/>
    </location>
</feature>
<proteinExistence type="predicted"/>
<sequence length="106" mass="11608">MRFSACFLALGAMVSLTAATPQADPDTQVLVYSDLGFQGTSTAIPIDGACHDVEETVQSLWVPEDQGILCYGYLESNCGDEPFIEVWEPSDDLFFEPPLGFICTYE</sequence>